<dbReference type="InterPro" id="IPR008427">
    <property type="entry name" value="Extracellular_membr_CFEM_dom"/>
</dbReference>
<keyword evidence="19" id="KW-1185">Reference proteome</keyword>
<evidence type="ECO:0000256" key="2">
    <source>
        <dbReference type="ARBA" id="ARBA00004613"/>
    </source>
</evidence>
<feature type="chain" id="PRO_5004519378" evidence="16">
    <location>
        <begin position="21"/>
        <end position="297"/>
    </location>
</feature>
<evidence type="ECO:0000256" key="8">
    <source>
        <dbReference type="ARBA" id="ARBA00022723"/>
    </source>
</evidence>
<dbReference type="STRING" id="1262450.S3D104"/>
<evidence type="ECO:0000256" key="9">
    <source>
        <dbReference type="ARBA" id="ARBA00022729"/>
    </source>
</evidence>
<dbReference type="SMART" id="SM00747">
    <property type="entry name" value="CFEM"/>
    <property type="match status" value="1"/>
</dbReference>
<evidence type="ECO:0000256" key="11">
    <source>
        <dbReference type="ARBA" id="ARBA00023136"/>
    </source>
</evidence>
<dbReference type="PANTHER" id="PTHR37928">
    <property type="entry name" value="CFEM DOMAIN PROTEIN (AFU_ORTHOLOGUE AFUA_6G14090)"/>
    <property type="match status" value="1"/>
</dbReference>
<accession>S3D104</accession>
<dbReference type="Pfam" id="PF05730">
    <property type="entry name" value="CFEM"/>
    <property type="match status" value="1"/>
</dbReference>
<evidence type="ECO:0000256" key="4">
    <source>
        <dbReference type="ARBA" id="ARBA00022475"/>
    </source>
</evidence>
<dbReference type="GO" id="GO:0005576">
    <property type="term" value="C:extracellular region"/>
    <property type="evidence" value="ECO:0007669"/>
    <property type="project" value="UniProtKB-SubCell"/>
</dbReference>
<keyword evidence="6" id="KW-0349">Heme</keyword>
<evidence type="ECO:0000256" key="13">
    <source>
        <dbReference type="ARBA" id="ARBA00023180"/>
    </source>
</evidence>
<dbReference type="PANTHER" id="PTHR37928:SF1">
    <property type="entry name" value="CFEM DOMAIN PROTEIN (AFU_ORTHOLOGUE AFUA_6G14090)"/>
    <property type="match status" value="1"/>
</dbReference>
<keyword evidence="5" id="KW-0964">Secreted</keyword>
<comment type="subcellular location">
    <subcellularLocation>
        <location evidence="1">Cell membrane</location>
        <topology evidence="1">Lipid-anchor</topology>
        <topology evidence="1">GPI-anchor</topology>
    </subcellularLocation>
    <subcellularLocation>
        <location evidence="2">Secreted</location>
    </subcellularLocation>
</comment>
<dbReference type="GO" id="GO:0005886">
    <property type="term" value="C:plasma membrane"/>
    <property type="evidence" value="ECO:0007669"/>
    <property type="project" value="UniProtKB-SubCell"/>
</dbReference>
<gene>
    <name evidence="18" type="ORF">F503_03372</name>
</gene>
<proteinExistence type="inferred from homology"/>
<dbReference type="HOGENOM" id="CLU_081622_0_0_1"/>
<evidence type="ECO:0000256" key="6">
    <source>
        <dbReference type="ARBA" id="ARBA00022617"/>
    </source>
</evidence>
<evidence type="ECO:0000256" key="12">
    <source>
        <dbReference type="ARBA" id="ARBA00023157"/>
    </source>
</evidence>
<organism evidence="18 19">
    <name type="scientific">Ophiostoma piceae (strain UAMH 11346)</name>
    <name type="common">Sap stain fungus</name>
    <dbReference type="NCBI Taxonomy" id="1262450"/>
    <lineage>
        <taxon>Eukaryota</taxon>
        <taxon>Fungi</taxon>
        <taxon>Dikarya</taxon>
        <taxon>Ascomycota</taxon>
        <taxon>Pezizomycotina</taxon>
        <taxon>Sordariomycetes</taxon>
        <taxon>Sordariomycetidae</taxon>
        <taxon>Ophiostomatales</taxon>
        <taxon>Ophiostomataceae</taxon>
        <taxon>Ophiostoma</taxon>
    </lineage>
</organism>
<evidence type="ECO:0000313" key="19">
    <source>
        <dbReference type="Proteomes" id="UP000016923"/>
    </source>
</evidence>
<dbReference type="InterPro" id="IPR051735">
    <property type="entry name" value="CFEM_domain"/>
</dbReference>
<keyword evidence="14" id="KW-0449">Lipoprotein</keyword>
<dbReference type="eggNOG" id="ENOG502S1H2">
    <property type="taxonomic scope" value="Eukaryota"/>
</dbReference>
<keyword evidence="9 16" id="KW-0732">Signal</keyword>
<dbReference type="AlphaFoldDB" id="S3D104"/>
<evidence type="ECO:0000256" key="15">
    <source>
        <dbReference type="PROSITE-ProRule" id="PRU01356"/>
    </source>
</evidence>
<evidence type="ECO:0000256" key="5">
    <source>
        <dbReference type="ARBA" id="ARBA00022525"/>
    </source>
</evidence>
<dbReference type="GO" id="GO:0098552">
    <property type="term" value="C:side of membrane"/>
    <property type="evidence" value="ECO:0007669"/>
    <property type="project" value="UniProtKB-KW"/>
</dbReference>
<evidence type="ECO:0000259" key="17">
    <source>
        <dbReference type="PROSITE" id="PS52012"/>
    </source>
</evidence>
<comment type="caution">
    <text evidence="15">Lacks conserved residue(s) required for the propagation of feature annotation.</text>
</comment>
<evidence type="ECO:0000256" key="1">
    <source>
        <dbReference type="ARBA" id="ARBA00004609"/>
    </source>
</evidence>
<dbReference type="Proteomes" id="UP000016923">
    <property type="component" value="Unassembled WGS sequence"/>
</dbReference>
<reference evidence="18 19" key="1">
    <citation type="journal article" date="2013" name="BMC Genomics">
        <title>The genome and transcriptome of the pine saprophyte Ophiostoma piceae, and a comparison with the bark beetle-associated pine pathogen Grosmannia clavigera.</title>
        <authorList>
            <person name="Haridas S."/>
            <person name="Wang Y."/>
            <person name="Lim L."/>
            <person name="Massoumi Alamouti S."/>
            <person name="Jackman S."/>
            <person name="Docking R."/>
            <person name="Robertson G."/>
            <person name="Birol I."/>
            <person name="Bohlmann J."/>
            <person name="Breuil C."/>
        </authorList>
    </citation>
    <scope>NUCLEOTIDE SEQUENCE [LARGE SCALE GENOMIC DNA]</scope>
    <source>
        <strain evidence="18 19">UAMH 11346</strain>
    </source>
</reference>
<dbReference type="OrthoDB" id="4778251at2759"/>
<keyword evidence="13" id="KW-0325">Glycoprotein</keyword>
<dbReference type="PROSITE" id="PS52012">
    <property type="entry name" value="CFEM"/>
    <property type="match status" value="1"/>
</dbReference>
<evidence type="ECO:0000256" key="3">
    <source>
        <dbReference type="ARBA" id="ARBA00010031"/>
    </source>
</evidence>
<feature type="signal peptide" evidence="16">
    <location>
        <begin position="1"/>
        <end position="20"/>
    </location>
</feature>
<keyword evidence="11" id="KW-0472">Membrane</keyword>
<comment type="similarity">
    <text evidence="3">Belongs to the RBT5 family.</text>
</comment>
<feature type="disulfide bond" evidence="15">
    <location>
        <begin position="49"/>
        <end position="56"/>
    </location>
</feature>
<evidence type="ECO:0000256" key="14">
    <source>
        <dbReference type="ARBA" id="ARBA00023288"/>
    </source>
</evidence>
<evidence type="ECO:0000313" key="18">
    <source>
        <dbReference type="EMBL" id="EPE06945.1"/>
    </source>
</evidence>
<dbReference type="VEuPathDB" id="FungiDB:F503_03372"/>
<dbReference type="EMBL" id="KE148152">
    <property type="protein sequence ID" value="EPE06945.1"/>
    <property type="molecule type" value="Genomic_DNA"/>
</dbReference>
<evidence type="ECO:0000256" key="10">
    <source>
        <dbReference type="ARBA" id="ARBA00023004"/>
    </source>
</evidence>
<keyword evidence="8" id="KW-0479">Metal-binding</keyword>
<feature type="disulfide bond" evidence="15">
    <location>
        <begin position="58"/>
        <end position="91"/>
    </location>
</feature>
<keyword evidence="7" id="KW-0336">GPI-anchor</keyword>
<sequence length="297" mass="32080">MHSQLSILLLLATITSVANSQTFPGEASLPGCGETCLDAVVNDASTFGCSDGSAGCLCAAPNFQNGVRDCASAACAADLYPSVTNYLASVCATAAAAAGAATACDLGPCGTVPVVHTCAYHQQLRGRLGANLHDEPDSAPKYSLQPNGLHKLDDPFWLPPEHYIGNSLDLGSEFKLSGGSRWRTCIGVYLSIVSGHWRYGDYFPDFAVFFHRIGYLFPNFYTSPLSAIVACVITRKHKSRQQQPGLRSYEISEPMPGAGRVYANENNSQGFEPVSELEMKSRRYEDMMPRHVPRNMV</sequence>
<keyword evidence="4" id="KW-1003">Cell membrane</keyword>
<evidence type="ECO:0000256" key="7">
    <source>
        <dbReference type="ARBA" id="ARBA00022622"/>
    </source>
</evidence>
<evidence type="ECO:0000256" key="16">
    <source>
        <dbReference type="SAM" id="SignalP"/>
    </source>
</evidence>
<feature type="domain" description="CFEM" evidence="17">
    <location>
        <begin position="1"/>
        <end position="119"/>
    </location>
</feature>
<dbReference type="GO" id="GO:0046872">
    <property type="term" value="F:metal ion binding"/>
    <property type="evidence" value="ECO:0007669"/>
    <property type="project" value="UniProtKB-KW"/>
</dbReference>
<keyword evidence="10" id="KW-0408">Iron</keyword>
<keyword evidence="12 15" id="KW-1015">Disulfide bond</keyword>
<protein>
    <submittedName>
        <fullName evidence="18">Cfem domain protein</fullName>
    </submittedName>
</protein>
<name>S3D104_OPHP1</name>